<dbReference type="CDD" id="cd08187">
    <property type="entry name" value="BDH"/>
    <property type="match status" value="1"/>
</dbReference>
<dbReference type="EMBL" id="LRQT01000019">
    <property type="protein sequence ID" value="KXA64787.1"/>
    <property type="molecule type" value="Genomic_DNA"/>
</dbReference>
<dbReference type="PANTHER" id="PTHR43633">
    <property type="entry name" value="ALCOHOL DEHYDROGENASE YQHD"/>
    <property type="match status" value="1"/>
</dbReference>
<reference evidence="4 5" key="1">
    <citation type="submission" date="2016-01" db="EMBL/GenBank/DDBJ databases">
        <authorList>
            <person name="Oliw E.H."/>
        </authorList>
    </citation>
    <scope>NUCLEOTIDE SEQUENCE [LARGE SCALE GENOMIC DNA]</scope>
    <source>
        <strain evidence="4 5">CMW7756B</strain>
    </source>
</reference>
<organism evidence="4">
    <name type="scientific">Veillonella atypica</name>
    <dbReference type="NCBI Taxonomy" id="39777"/>
    <lineage>
        <taxon>Bacteria</taxon>
        <taxon>Bacillati</taxon>
        <taxon>Bacillota</taxon>
        <taxon>Negativicutes</taxon>
        <taxon>Veillonellales</taxon>
        <taxon>Veillonellaceae</taxon>
        <taxon>Veillonella</taxon>
    </lineage>
</organism>
<evidence type="ECO:0000313" key="4">
    <source>
        <dbReference type="EMBL" id="KXA64787.1"/>
    </source>
</evidence>
<accession>A0A133S5E9</accession>
<dbReference type="GO" id="GO:1990002">
    <property type="term" value="F:methylglyoxal reductase (NADPH) (acetol producing) activity"/>
    <property type="evidence" value="ECO:0007669"/>
    <property type="project" value="TreeGrafter"/>
</dbReference>
<evidence type="ECO:0000256" key="1">
    <source>
        <dbReference type="ARBA" id="ARBA00023002"/>
    </source>
</evidence>
<dbReference type="GO" id="GO:1990362">
    <property type="term" value="F:butanol dehydrogenase (NAD+) activity"/>
    <property type="evidence" value="ECO:0007669"/>
    <property type="project" value="InterPro"/>
</dbReference>
<dbReference type="PROSITE" id="PS00060">
    <property type="entry name" value="ADH_IRON_2"/>
    <property type="match status" value="1"/>
</dbReference>
<dbReference type="AlphaFoldDB" id="A0A133S5E9"/>
<dbReference type="InterPro" id="IPR001670">
    <property type="entry name" value="ADH_Fe/GldA"/>
</dbReference>
<comment type="caution">
    <text evidence="4">The sequence shown here is derived from an EMBL/GenBank/DDBJ whole genome shotgun (WGS) entry which is preliminary data.</text>
</comment>
<dbReference type="GO" id="GO:0005829">
    <property type="term" value="C:cytosol"/>
    <property type="evidence" value="ECO:0007669"/>
    <property type="project" value="TreeGrafter"/>
</dbReference>
<dbReference type="Pfam" id="PF00465">
    <property type="entry name" value="Fe-ADH"/>
    <property type="match status" value="1"/>
</dbReference>
<feature type="domain" description="Fe-containing alcohol dehydrogenase-like C-terminal" evidence="3">
    <location>
        <begin position="192"/>
        <end position="359"/>
    </location>
</feature>
<dbReference type="Pfam" id="PF25137">
    <property type="entry name" value="ADH_Fe_C"/>
    <property type="match status" value="1"/>
</dbReference>
<evidence type="ECO:0000313" key="5">
    <source>
        <dbReference type="Proteomes" id="UP000070226"/>
    </source>
</evidence>
<keyword evidence="1" id="KW-0560">Oxidoreductase</keyword>
<dbReference type="InterPro" id="IPR056798">
    <property type="entry name" value="ADH_Fe_C"/>
</dbReference>
<dbReference type="FunFam" id="3.40.50.1970:FF:000003">
    <property type="entry name" value="Alcohol dehydrogenase, iron-containing"/>
    <property type="match status" value="1"/>
</dbReference>
<protein>
    <submittedName>
        <fullName evidence="4">Putative NADH-dependent butanol dehydrogenase A</fullName>
    </submittedName>
</protein>
<evidence type="ECO:0000259" key="2">
    <source>
        <dbReference type="Pfam" id="PF00465"/>
    </source>
</evidence>
<dbReference type="Gene3D" id="1.20.1090.10">
    <property type="entry name" value="Dehydroquinate synthase-like - alpha domain"/>
    <property type="match status" value="1"/>
</dbReference>
<dbReference type="Proteomes" id="UP000070226">
    <property type="component" value="Unassembled WGS sequence"/>
</dbReference>
<sequence length="388" mass="42380">MFNFDFYNPTHIVFGKNRLDELDTLVPKDAKVLITYGGGSAVRSGLIDRIVKALGNRKVEQFGGIEPNPSLETCERAVAFIKEHGVDFVLAVGGGSVVDATKLIVMGATYDGPVIEVMKAGIPEVPVEMVPNPLPFGTVMTLPATGSEMNNGAVITYGDGKYPVFSSLVFPKFSMLDPTLTFTLPEKQVKNGVIDTFVHTTEQYLTYPVEGRIQDRFSEGILKTMIEIGKETVENPDNYDIRANHVWASTLALNGLIGAGVPQDWATHLIGHELTAAYHLDHGITLAIVLPALLEVKKADKLDKLAQYATRVWHITEGTTEEKADKAIAKTREFFESLGVSTHLKDYGLGEEAVDKVVKQLEGHGMTQLGEKGDVTPEVAREILMRAL</sequence>
<dbReference type="RefSeq" id="WP_060807426.1">
    <property type="nucleotide sequence ID" value="NZ_JAJCNH010000002.1"/>
</dbReference>
<dbReference type="PATRIC" id="fig|39777.7.peg.745"/>
<dbReference type="PANTHER" id="PTHR43633:SF1">
    <property type="entry name" value="ALCOHOL DEHYDROGENASE YQHD"/>
    <property type="match status" value="1"/>
</dbReference>
<dbReference type="STRING" id="39777.B7L28_08510"/>
<dbReference type="Gene3D" id="3.40.50.1970">
    <property type="match status" value="1"/>
</dbReference>
<dbReference type="InterPro" id="IPR018211">
    <property type="entry name" value="ADH_Fe_CS"/>
</dbReference>
<feature type="domain" description="Alcohol dehydrogenase iron-type/glycerol dehydrogenase GldA" evidence="2">
    <location>
        <begin position="9"/>
        <end position="178"/>
    </location>
</feature>
<dbReference type="GO" id="GO:0008106">
    <property type="term" value="F:alcohol dehydrogenase (NADP+) activity"/>
    <property type="evidence" value="ECO:0007669"/>
    <property type="project" value="TreeGrafter"/>
</dbReference>
<proteinExistence type="predicted"/>
<evidence type="ECO:0000259" key="3">
    <source>
        <dbReference type="Pfam" id="PF25137"/>
    </source>
</evidence>
<gene>
    <name evidence="4" type="ORF">HMPREF3233_00759</name>
</gene>
<dbReference type="GO" id="GO:0046872">
    <property type="term" value="F:metal ion binding"/>
    <property type="evidence" value="ECO:0007669"/>
    <property type="project" value="InterPro"/>
</dbReference>
<name>A0A133S5E9_9FIRM</name>
<dbReference type="SUPFAM" id="SSF56796">
    <property type="entry name" value="Dehydroquinate synthase-like"/>
    <property type="match status" value="1"/>
</dbReference>
<dbReference type="InterPro" id="IPR044731">
    <property type="entry name" value="BDH-like"/>
</dbReference>